<reference evidence="1 2" key="1">
    <citation type="journal article" date="2016" name="C (Basel)">
        <title>Selective Growth of and Electricity Production by Marine Exoelectrogenic Bacteria in Self-Aggregated Hydrogel of Microbially Reduced Graphene Oxide.</title>
        <authorList>
            <person name="Yoshida N."/>
            <person name="Goto Y."/>
            <person name="Miyata Y."/>
        </authorList>
    </citation>
    <scope>NUCLEOTIDE SEQUENCE [LARGE SCALE GENOMIC DNA]</scope>
    <source>
        <strain evidence="1 2">NIT-T3</strain>
    </source>
</reference>
<sequence length="109" mass="12137">MRYLVTGKEGPGFASPEEAAQVLERTILPSFDALIRLEEQKKILAGGLPLGDRAFVFIVEAASNEEVDRMLRTIPMWGALKWSVTPLQSFAGRAGQEREIVEQIKKSLH</sequence>
<organism evidence="1 2">
    <name type="scientific">Desulfuromonas versatilis</name>
    <dbReference type="NCBI Taxonomy" id="2802975"/>
    <lineage>
        <taxon>Bacteria</taxon>
        <taxon>Pseudomonadati</taxon>
        <taxon>Thermodesulfobacteriota</taxon>
        <taxon>Desulfuromonadia</taxon>
        <taxon>Desulfuromonadales</taxon>
        <taxon>Desulfuromonadaceae</taxon>
        <taxon>Desulfuromonas</taxon>
    </lineage>
</organism>
<dbReference type="Gene3D" id="3.30.70.1060">
    <property type="entry name" value="Dimeric alpha+beta barrel"/>
    <property type="match status" value="1"/>
</dbReference>
<accession>A0ABN6E043</accession>
<dbReference type="SUPFAM" id="SSF54909">
    <property type="entry name" value="Dimeric alpha+beta barrel"/>
    <property type="match status" value="1"/>
</dbReference>
<evidence type="ECO:0000313" key="1">
    <source>
        <dbReference type="EMBL" id="BCR05680.1"/>
    </source>
</evidence>
<name>A0ABN6E043_9BACT</name>
<proteinExistence type="predicted"/>
<evidence type="ECO:0008006" key="3">
    <source>
        <dbReference type="Google" id="ProtNLM"/>
    </source>
</evidence>
<evidence type="ECO:0000313" key="2">
    <source>
        <dbReference type="Proteomes" id="UP001319827"/>
    </source>
</evidence>
<reference evidence="1 2" key="2">
    <citation type="journal article" date="2021" name="Int. J. Syst. Evol. Microbiol.">
        <title>Isolation and Polyphasic Characterization of Desulfuromonas versatilis sp. Nov., an Electrogenic Bacteria Capable of Versatile Metabolism Isolated from a Graphene Oxide-Reducing Enrichment Culture.</title>
        <authorList>
            <person name="Xie L."/>
            <person name="Yoshida N."/>
            <person name="Ishii S."/>
            <person name="Meng L."/>
        </authorList>
    </citation>
    <scope>NUCLEOTIDE SEQUENCE [LARGE SCALE GENOMIC DNA]</scope>
    <source>
        <strain evidence="1 2">NIT-T3</strain>
    </source>
</reference>
<keyword evidence="2" id="KW-1185">Reference proteome</keyword>
<dbReference type="InterPro" id="IPR011008">
    <property type="entry name" value="Dimeric_a/b-barrel"/>
</dbReference>
<dbReference type="Proteomes" id="UP001319827">
    <property type="component" value="Chromosome"/>
</dbReference>
<protein>
    <recommendedName>
        <fullName evidence="3">Muconolactone isomerase domain-containing protein</fullName>
    </recommendedName>
</protein>
<dbReference type="EMBL" id="AP024355">
    <property type="protein sequence ID" value="BCR05680.1"/>
    <property type="molecule type" value="Genomic_DNA"/>
</dbReference>
<gene>
    <name evidence="1" type="ORF">DESUT3_27490</name>
</gene>